<dbReference type="KEGG" id="csep:CP523_10555"/>
<dbReference type="NCBIfam" id="NF005208">
    <property type="entry name" value="PRK06676.1"/>
    <property type="match status" value="1"/>
</dbReference>
<dbReference type="Gene3D" id="2.40.50.140">
    <property type="entry name" value="Nucleic acid-binding proteins"/>
    <property type="match status" value="3"/>
</dbReference>
<evidence type="ECO:0000313" key="5">
    <source>
        <dbReference type="EMBL" id="AYE34806.1"/>
    </source>
</evidence>
<evidence type="ECO:0000313" key="8">
    <source>
        <dbReference type="Proteomes" id="UP001055437"/>
    </source>
</evidence>
<dbReference type="GO" id="GO:0022627">
    <property type="term" value="C:cytosolic small ribosomal subunit"/>
    <property type="evidence" value="ECO:0007669"/>
    <property type="project" value="TreeGrafter"/>
</dbReference>
<dbReference type="Pfam" id="PF00575">
    <property type="entry name" value="S1"/>
    <property type="match status" value="3"/>
</dbReference>
<dbReference type="PRINTS" id="PR00681">
    <property type="entry name" value="RIBOSOMALS1"/>
</dbReference>
<dbReference type="RefSeq" id="WP_066674184.1">
    <property type="nucleotide sequence ID" value="NZ_CABMIZ010000004.1"/>
</dbReference>
<dbReference type="GO" id="GO:0003735">
    <property type="term" value="F:structural constituent of ribosome"/>
    <property type="evidence" value="ECO:0007669"/>
    <property type="project" value="TreeGrafter"/>
</dbReference>
<keyword evidence="2 5" id="KW-0689">Ribosomal protein</keyword>
<gene>
    <name evidence="6" type="primary">rpsA</name>
    <name evidence="5" type="ORF">CP523_10555</name>
    <name evidence="6" type="ORF">NH397_02900</name>
</gene>
<reference evidence="5 7" key="1">
    <citation type="submission" date="2017-09" db="EMBL/GenBank/DDBJ databases">
        <authorList>
            <person name="Thomas P."/>
            <person name="Seyboldt C."/>
        </authorList>
    </citation>
    <scope>NUCLEOTIDE SEQUENCE [LARGE SCALE GENOMIC DNA]</scope>
    <source>
        <strain evidence="5 7">DSM 7534</strain>
    </source>
</reference>
<dbReference type="PANTHER" id="PTHR10724:SF7">
    <property type="entry name" value="SMALL RIBOSOMAL SUBUNIT PROTEIN BS1C"/>
    <property type="match status" value="1"/>
</dbReference>
<dbReference type="GeneID" id="303561122"/>
<dbReference type="Proteomes" id="UP001055437">
    <property type="component" value="Chromosome"/>
</dbReference>
<feature type="domain" description="S1 motif" evidence="4">
    <location>
        <begin position="102"/>
        <end position="176"/>
    </location>
</feature>
<comment type="similarity">
    <text evidence="1">Belongs to the bacterial ribosomal protein bS1 family.</text>
</comment>
<dbReference type="InterPro" id="IPR003029">
    <property type="entry name" value="S1_domain"/>
</dbReference>
<dbReference type="CDD" id="cd05687">
    <property type="entry name" value="S1_RPS1_repeat_ec1_hs1"/>
    <property type="match status" value="1"/>
</dbReference>
<dbReference type="FunFam" id="2.40.50.140:FF:000051">
    <property type="entry name" value="RNA-binding transcriptional accessory protein"/>
    <property type="match status" value="1"/>
</dbReference>
<keyword evidence="3" id="KW-0687">Ribonucleoprotein</keyword>
<dbReference type="Proteomes" id="UP000280586">
    <property type="component" value="Chromosome"/>
</dbReference>
<dbReference type="EMBL" id="CP023671">
    <property type="protein sequence ID" value="AYE34806.1"/>
    <property type="molecule type" value="Genomic_DNA"/>
</dbReference>
<name>A0A9N7JN17_CLOSE</name>
<evidence type="ECO:0000256" key="2">
    <source>
        <dbReference type="ARBA" id="ARBA00022980"/>
    </source>
</evidence>
<feature type="domain" description="S1 motif" evidence="4">
    <location>
        <begin position="25"/>
        <end position="93"/>
    </location>
</feature>
<feature type="domain" description="S1 motif" evidence="4">
    <location>
        <begin position="197"/>
        <end position="265"/>
    </location>
</feature>
<evidence type="ECO:0000313" key="7">
    <source>
        <dbReference type="Proteomes" id="UP000280586"/>
    </source>
</evidence>
<accession>A0A9N7JN17</accession>
<proteinExistence type="inferred from homology"/>
<keyword evidence="8" id="KW-1185">Reference proteome</keyword>
<evidence type="ECO:0000256" key="3">
    <source>
        <dbReference type="ARBA" id="ARBA00023274"/>
    </source>
</evidence>
<organism evidence="5 7">
    <name type="scientific">Clostridium septicum</name>
    <dbReference type="NCBI Taxonomy" id="1504"/>
    <lineage>
        <taxon>Bacteria</taxon>
        <taxon>Bacillati</taxon>
        <taxon>Bacillota</taxon>
        <taxon>Clostridia</taxon>
        <taxon>Eubacteriales</taxon>
        <taxon>Clostridiaceae</taxon>
        <taxon>Clostridium</taxon>
    </lineage>
</organism>
<protein>
    <submittedName>
        <fullName evidence="5">30S ribosomal protein S1</fullName>
    </submittedName>
</protein>
<dbReference type="EMBL" id="CP099799">
    <property type="protein sequence ID" value="USS01400.1"/>
    <property type="molecule type" value="Genomic_DNA"/>
</dbReference>
<evidence type="ECO:0000313" key="6">
    <source>
        <dbReference type="EMBL" id="USS01400.1"/>
    </source>
</evidence>
<dbReference type="PROSITE" id="PS50126">
    <property type="entry name" value="S1"/>
    <property type="match status" value="4"/>
</dbReference>
<feature type="domain" description="S1 motif" evidence="4">
    <location>
        <begin position="282"/>
        <end position="351"/>
    </location>
</feature>
<dbReference type="SUPFAM" id="SSF50249">
    <property type="entry name" value="Nucleic acid-binding proteins"/>
    <property type="match status" value="3"/>
</dbReference>
<dbReference type="PANTHER" id="PTHR10724">
    <property type="entry name" value="30S RIBOSOMAL PROTEIN S1"/>
    <property type="match status" value="1"/>
</dbReference>
<evidence type="ECO:0000256" key="1">
    <source>
        <dbReference type="ARBA" id="ARBA00006767"/>
    </source>
</evidence>
<dbReference type="CDD" id="cd04465">
    <property type="entry name" value="S1_RPS1_repeat_ec2_hs2"/>
    <property type="match status" value="1"/>
</dbReference>
<dbReference type="SMART" id="SM00316">
    <property type="entry name" value="S1"/>
    <property type="match status" value="4"/>
</dbReference>
<dbReference type="OrthoDB" id="9804077at2"/>
<dbReference type="InterPro" id="IPR012340">
    <property type="entry name" value="NA-bd_OB-fold"/>
</dbReference>
<sequence>MINEANENSMKDLLNDFDVKRINKGDILEGRVIDVNDKEVTVNINYAFDGIISKEELTATFENPCDIVKQGDNIKVYVISPNDGEGYVLLSRIKALAISEKEDLIKAFKNKEAINIRIKEEVKGGLVGYYGSIRVFIPASLVSRERVELKQFIGKDLEVKLTEVDFKNRRVVASRRVIEEAIYEENKKKIWSSLKSGEKRNGVVKKILKVGAIVDIGGITGLIHINDLAWGRVNKVEDIVKVGDKVEVVIGEIDKSKERVSLILKDVNSDPWIVNTTGLKTGDILSGKVVKFLSFGAFVEIYPGVEGLVHLSEITEDNIAKPSDVLSIGQEVKVKVLDYNKENKKISLTIKDAEEKSKEYLKYNDSDEGVSLGDLFKGMFDK</sequence>
<reference evidence="6" key="2">
    <citation type="submission" date="2022-06" db="EMBL/GenBank/DDBJ databases">
        <authorList>
            <person name="Holder M.E."/>
            <person name="Ajami N.J."/>
            <person name="Petrosino J.F."/>
        </authorList>
    </citation>
    <scope>NUCLEOTIDE SEQUENCE</scope>
    <source>
        <strain evidence="6">RMA 8861</strain>
    </source>
</reference>
<dbReference type="AlphaFoldDB" id="A0A9N7JN17"/>
<dbReference type="InterPro" id="IPR050437">
    <property type="entry name" value="Ribos_protein_bS1-like"/>
</dbReference>
<dbReference type="InterPro" id="IPR035104">
    <property type="entry name" value="Ribosomal_protein_S1-like"/>
</dbReference>
<dbReference type="GO" id="GO:0006412">
    <property type="term" value="P:translation"/>
    <property type="evidence" value="ECO:0007669"/>
    <property type="project" value="TreeGrafter"/>
</dbReference>
<dbReference type="GO" id="GO:0003729">
    <property type="term" value="F:mRNA binding"/>
    <property type="evidence" value="ECO:0007669"/>
    <property type="project" value="UniProtKB-ARBA"/>
</dbReference>
<evidence type="ECO:0000259" key="4">
    <source>
        <dbReference type="PROSITE" id="PS50126"/>
    </source>
</evidence>